<reference evidence="1 2" key="1">
    <citation type="submission" date="2023-02" db="EMBL/GenBank/DDBJ databases">
        <title>LHISI_Scaffold_Assembly.</title>
        <authorList>
            <person name="Stuart O.P."/>
            <person name="Cleave R."/>
            <person name="Magrath M.J.L."/>
            <person name="Mikheyev A.S."/>
        </authorList>
    </citation>
    <scope>NUCLEOTIDE SEQUENCE [LARGE SCALE GENOMIC DNA]</scope>
    <source>
        <strain evidence="1">Daus_M_001</strain>
        <tissue evidence="1">Leg muscle</tissue>
    </source>
</reference>
<dbReference type="EMBL" id="JARBHB010000017">
    <property type="protein sequence ID" value="KAJ8865681.1"/>
    <property type="molecule type" value="Genomic_DNA"/>
</dbReference>
<accession>A0ABQ9G3T7</accession>
<proteinExistence type="predicted"/>
<protein>
    <submittedName>
        <fullName evidence="1">Uncharacterized protein</fullName>
    </submittedName>
</protein>
<comment type="caution">
    <text evidence="1">The sequence shown here is derived from an EMBL/GenBank/DDBJ whole genome shotgun (WGS) entry which is preliminary data.</text>
</comment>
<evidence type="ECO:0000313" key="1">
    <source>
        <dbReference type="EMBL" id="KAJ8865681.1"/>
    </source>
</evidence>
<sequence length="179" mass="21132">MNETYITERGFLVALKECNFNFLLNGSFKETLDISYCIQKLKEAENIIANNSFRIIWSLFQEEPPTKKQRKSEEINPECSYRYLGSEQVAKFNLSEFRSKSVLEIMELLKQSDLNLPSRQQVNLLSTLSSLKESRPRLETPRNKTRYQILDYCQYKKKIPTLKQKQSYSDVMDIFMSNK</sequence>
<feature type="non-terminal residue" evidence="1">
    <location>
        <position position="179"/>
    </location>
</feature>
<organism evidence="1 2">
    <name type="scientific">Dryococelus australis</name>
    <dbReference type="NCBI Taxonomy" id="614101"/>
    <lineage>
        <taxon>Eukaryota</taxon>
        <taxon>Metazoa</taxon>
        <taxon>Ecdysozoa</taxon>
        <taxon>Arthropoda</taxon>
        <taxon>Hexapoda</taxon>
        <taxon>Insecta</taxon>
        <taxon>Pterygota</taxon>
        <taxon>Neoptera</taxon>
        <taxon>Polyneoptera</taxon>
        <taxon>Phasmatodea</taxon>
        <taxon>Verophasmatodea</taxon>
        <taxon>Anareolatae</taxon>
        <taxon>Phasmatidae</taxon>
        <taxon>Eurycanthinae</taxon>
        <taxon>Dryococelus</taxon>
    </lineage>
</organism>
<evidence type="ECO:0000313" key="2">
    <source>
        <dbReference type="Proteomes" id="UP001159363"/>
    </source>
</evidence>
<name>A0ABQ9G3T7_9NEOP</name>
<gene>
    <name evidence="1" type="ORF">PR048_033201</name>
</gene>
<dbReference type="Proteomes" id="UP001159363">
    <property type="component" value="Chromosome 16"/>
</dbReference>
<keyword evidence="2" id="KW-1185">Reference proteome</keyword>